<dbReference type="InterPro" id="IPR001715">
    <property type="entry name" value="CH_dom"/>
</dbReference>
<feature type="compositionally biased region" description="Basic and acidic residues" evidence="11">
    <location>
        <begin position="271"/>
        <end position="287"/>
    </location>
</feature>
<evidence type="ECO:0000256" key="4">
    <source>
        <dbReference type="ARBA" id="ARBA00022618"/>
    </source>
</evidence>
<feature type="coiled-coil region" evidence="10">
    <location>
        <begin position="194"/>
        <end position="221"/>
    </location>
</feature>
<keyword evidence="8" id="KW-0131">Cell cycle</keyword>
<dbReference type="Pfam" id="PF03271">
    <property type="entry name" value="EB1"/>
    <property type="match status" value="1"/>
</dbReference>
<name>O17509_BOTSH</name>
<evidence type="ECO:0000256" key="5">
    <source>
        <dbReference type="ARBA" id="ARBA00022701"/>
    </source>
</evidence>
<dbReference type="Gene3D" id="1.20.5.1430">
    <property type="match status" value="1"/>
</dbReference>
<dbReference type="EMBL" id="X99321">
    <property type="protein sequence ID" value="CAA67697.1"/>
    <property type="molecule type" value="mRNA"/>
</dbReference>
<dbReference type="SUPFAM" id="SSF140612">
    <property type="entry name" value="EB1 dimerisation domain-like"/>
    <property type="match status" value="1"/>
</dbReference>
<dbReference type="PROSITE" id="PS50021">
    <property type="entry name" value="CH"/>
    <property type="match status" value="1"/>
</dbReference>
<evidence type="ECO:0000256" key="11">
    <source>
        <dbReference type="SAM" id="MobiDB-lite"/>
    </source>
</evidence>
<dbReference type="GO" id="GO:0008017">
    <property type="term" value="F:microtubule binding"/>
    <property type="evidence" value="ECO:0007669"/>
    <property type="project" value="InterPro"/>
</dbReference>
<dbReference type="GO" id="GO:0005874">
    <property type="term" value="C:microtubule"/>
    <property type="evidence" value="ECO:0007669"/>
    <property type="project" value="UniProtKB-KW"/>
</dbReference>
<dbReference type="GO" id="GO:0051301">
    <property type="term" value="P:cell division"/>
    <property type="evidence" value="ECO:0007669"/>
    <property type="project" value="UniProtKB-KW"/>
</dbReference>
<organism evidence="14">
    <name type="scientific">Botryllus schlosseri</name>
    <name type="common">Golden star tunicate</name>
    <name type="synonym">Alcyonium schlosseri</name>
    <dbReference type="NCBI Taxonomy" id="30301"/>
    <lineage>
        <taxon>Eukaryota</taxon>
        <taxon>Metazoa</taxon>
        <taxon>Chordata</taxon>
        <taxon>Tunicata</taxon>
        <taxon>Ascidiacea</taxon>
        <taxon>Stolidobranchia</taxon>
        <taxon>Styelidae</taxon>
        <taxon>Botryllus</taxon>
    </lineage>
</organism>
<evidence type="ECO:0000256" key="3">
    <source>
        <dbReference type="ARBA" id="ARBA00022490"/>
    </source>
</evidence>
<comment type="similarity">
    <text evidence="2">Belongs to the MAPRE family.</text>
</comment>
<dbReference type="Pfam" id="PF00307">
    <property type="entry name" value="CH"/>
    <property type="match status" value="1"/>
</dbReference>
<keyword evidence="5 9" id="KW-0493">Microtubule</keyword>
<proteinExistence type="evidence at transcript level"/>
<protein>
    <submittedName>
        <fullName evidence="14">Putative homologue of human EB1</fullName>
    </submittedName>
</protein>
<dbReference type="InterPro" id="IPR036133">
    <property type="entry name" value="EB1_C_sf"/>
</dbReference>
<accession>O17509</accession>
<evidence type="ECO:0000256" key="8">
    <source>
        <dbReference type="ARBA" id="ARBA00023306"/>
    </source>
</evidence>
<dbReference type="SUPFAM" id="SSF47576">
    <property type="entry name" value="Calponin-homology domain, CH-domain"/>
    <property type="match status" value="1"/>
</dbReference>
<evidence type="ECO:0000256" key="6">
    <source>
        <dbReference type="ARBA" id="ARBA00022776"/>
    </source>
</evidence>
<dbReference type="AlphaFoldDB" id="O17509"/>
<dbReference type="PROSITE" id="PS51230">
    <property type="entry name" value="EB1_C"/>
    <property type="match status" value="1"/>
</dbReference>
<evidence type="ECO:0000256" key="2">
    <source>
        <dbReference type="ARBA" id="ARBA00010729"/>
    </source>
</evidence>
<feature type="region of interest" description="Disordered" evidence="11">
    <location>
        <begin position="268"/>
        <end position="287"/>
    </location>
</feature>
<feature type="region of interest" description="Disordered" evidence="11">
    <location>
        <begin position="146"/>
        <end position="190"/>
    </location>
</feature>
<dbReference type="InterPro" id="IPR027328">
    <property type="entry name" value="MAPRE"/>
</dbReference>
<dbReference type="InterPro" id="IPR036872">
    <property type="entry name" value="CH_dom_sf"/>
</dbReference>
<dbReference type="InterPro" id="IPR004953">
    <property type="entry name" value="EB1_C"/>
</dbReference>
<keyword evidence="3" id="KW-0963">Cytoplasm</keyword>
<keyword evidence="6" id="KW-0498">Mitosis</keyword>
<sequence>MAVNVYSTSVTTENLSRHDLLGWVNRSLDLNLTKVEQLCSGAVYCQFMHMLFDTKINIRKVKWESKLEHEYISNFKILQECFKRVSVDKNVPVERLVKGRFQDNFEFVQWFKKFFDANYKEECADYDPVAVRGGVGLGASDFKKPGMRSSAPAMSTKKSAPSSLRSTSKPSHAASGMPRRGQVPAASAASHQELNAVKAELEDTRSENTELQSTVEALEKERDFYFSKLRDIELICQDLDREDGTAFSVKELSEKVTEILYATEVTPYDPEAERDVEAQGDSIRRDA</sequence>
<evidence type="ECO:0000256" key="9">
    <source>
        <dbReference type="PROSITE-ProRule" id="PRU00576"/>
    </source>
</evidence>
<dbReference type="Gene3D" id="1.10.418.10">
    <property type="entry name" value="Calponin-like domain"/>
    <property type="match status" value="1"/>
</dbReference>
<evidence type="ECO:0000256" key="1">
    <source>
        <dbReference type="ARBA" id="ARBA00004245"/>
    </source>
</evidence>
<feature type="compositionally biased region" description="Polar residues" evidence="11">
    <location>
        <begin position="152"/>
        <end position="170"/>
    </location>
</feature>
<keyword evidence="4" id="KW-0132">Cell division</keyword>
<dbReference type="PANTHER" id="PTHR10623">
    <property type="entry name" value="MICROTUBULE-ASSOCIATED PROTEIN RP/EB FAMILY MEMBER"/>
    <property type="match status" value="1"/>
</dbReference>
<evidence type="ECO:0000256" key="10">
    <source>
        <dbReference type="SAM" id="Coils"/>
    </source>
</evidence>
<keyword evidence="7" id="KW-0206">Cytoskeleton</keyword>
<evidence type="ECO:0000259" key="12">
    <source>
        <dbReference type="PROSITE" id="PS50021"/>
    </source>
</evidence>
<reference evidence="14" key="1">
    <citation type="journal article" date="1996" name="Cancer Lett.">
        <title>A urochordate putative homolog of human EB1, the protein which binds APC1.</title>
        <authorList>
            <person name="Pancer Z."/>
            <person name="Cooper E.L."/>
            <person name="Muller W.E."/>
        </authorList>
    </citation>
    <scope>NUCLEOTIDE SEQUENCE</scope>
</reference>
<evidence type="ECO:0000259" key="13">
    <source>
        <dbReference type="PROSITE" id="PS51230"/>
    </source>
</evidence>
<comment type="subcellular location">
    <subcellularLocation>
        <location evidence="1">Cytoplasm</location>
        <location evidence="1">Cytoskeleton</location>
    </subcellularLocation>
</comment>
<evidence type="ECO:0000256" key="7">
    <source>
        <dbReference type="ARBA" id="ARBA00023212"/>
    </source>
</evidence>
<feature type="domain" description="EB1 C-terminal" evidence="13">
    <location>
        <begin position="193"/>
        <end position="269"/>
    </location>
</feature>
<keyword evidence="10" id="KW-0175">Coiled coil</keyword>
<feature type="domain" description="Calponin-homology (CH)" evidence="12">
    <location>
        <begin position="14"/>
        <end position="116"/>
    </location>
</feature>
<evidence type="ECO:0000313" key="14">
    <source>
        <dbReference type="EMBL" id="CAA67697.1"/>
    </source>
</evidence>
<dbReference type="FunFam" id="1.10.418.10:FF:000007">
    <property type="entry name" value="Microtubule-associated protein, RP/EB family, member 2"/>
    <property type="match status" value="1"/>
</dbReference>